<dbReference type="AlphaFoldDB" id="A0A8S1KH38"/>
<dbReference type="PROSITE" id="PS50942">
    <property type="entry name" value="ENTH"/>
    <property type="match status" value="1"/>
</dbReference>
<evidence type="ECO:0000259" key="1">
    <source>
        <dbReference type="PROSITE" id="PS50942"/>
    </source>
</evidence>
<dbReference type="GO" id="GO:0030125">
    <property type="term" value="C:clathrin vesicle coat"/>
    <property type="evidence" value="ECO:0007669"/>
    <property type="project" value="TreeGrafter"/>
</dbReference>
<dbReference type="GO" id="GO:0006897">
    <property type="term" value="P:endocytosis"/>
    <property type="evidence" value="ECO:0007669"/>
    <property type="project" value="TreeGrafter"/>
</dbReference>
<dbReference type="EMBL" id="CAJJDM010000020">
    <property type="protein sequence ID" value="CAD8054499.1"/>
    <property type="molecule type" value="Genomic_DNA"/>
</dbReference>
<dbReference type="Proteomes" id="UP000688137">
    <property type="component" value="Unassembled WGS sequence"/>
</dbReference>
<dbReference type="OMA" id="YYPESCM"/>
<organism evidence="2 3">
    <name type="scientific">Paramecium primaurelia</name>
    <dbReference type="NCBI Taxonomy" id="5886"/>
    <lineage>
        <taxon>Eukaryota</taxon>
        <taxon>Sar</taxon>
        <taxon>Alveolata</taxon>
        <taxon>Ciliophora</taxon>
        <taxon>Intramacronucleata</taxon>
        <taxon>Oligohymenophorea</taxon>
        <taxon>Peniculida</taxon>
        <taxon>Parameciidae</taxon>
        <taxon>Paramecium</taxon>
    </lineage>
</organism>
<keyword evidence="3" id="KW-1185">Reference proteome</keyword>
<dbReference type="GO" id="GO:0005886">
    <property type="term" value="C:plasma membrane"/>
    <property type="evidence" value="ECO:0007669"/>
    <property type="project" value="TreeGrafter"/>
</dbReference>
<evidence type="ECO:0000313" key="3">
    <source>
        <dbReference type="Proteomes" id="UP000688137"/>
    </source>
</evidence>
<feature type="domain" description="ENTH" evidence="1">
    <location>
        <begin position="15"/>
        <end position="145"/>
    </location>
</feature>
<dbReference type="PANTHER" id="PTHR12276">
    <property type="entry name" value="EPSIN/ENT-RELATED"/>
    <property type="match status" value="1"/>
</dbReference>
<gene>
    <name evidence="2" type="ORF">PPRIM_AZ9-3.1.T0220060</name>
</gene>
<comment type="caution">
    <text evidence="2">The sequence shown here is derived from an EMBL/GenBank/DDBJ whole genome shotgun (WGS) entry which is preliminary data.</text>
</comment>
<sequence>MQFLKEASYSLKQKFGYSQDEKAIKLFDQAYHYQSTILPINILDQIAELSFQIEHYPKIINEIIKQLNTTNNTSNNILKTLIIIDYLLKYGCSGIIDDLKECIGLIRYYQEYKVEFQEPLFQSIRQKAQNITIQLTNRNLLYKEKEIAKQMKLKIQMNKLKQQAQCSNINEETQSTLDDMLENYIYKYMDKFHDKLENWGDQVNEKLDSLINNVATNSAYKKDDNGYYYPESCMDDVMIVQRNKTTNFDLKENSQKSQMTNQNIFNQENIQPNKQVMKQRINLLD</sequence>
<dbReference type="GO" id="GO:0005543">
    <property type="term" value="F:phospholipid binding"/>
    <property type="evidence" value="ECO:0007669"/>
    <property type="project" value="TreeGrafter"/>
</dbReference>
<dbReference type="PANTHER" id="PTHR12276:SF45">
    <property type="entry name" value="CLATHRIN INTERACTOR 1"/>
    <property type="match status" value="1"/>
</dbReference>
<name>A0A8S1KH38_PARPR</name>
<proteinExistence type="predicted"/>
<dbReference type="GO" id="GO:0030276">
    <property type="term" value="F:clathrin binding"/>
    <property type="evidence" value="ECO:0007669"/>
    <property type="project" value="TreeGrafter"/>
</dbReference>
<reference evidence="2" key="1">
    <citation type="submission" date="2021-01" db="EMBL/GenBank/DDBJ databases">
        <authorList>
            <consortium name="Genoscope - CEA"/>
            <person name="William W."/>
        </authorList>
    </citation>
    <scope>NUCLEOTIDE SEQUENCE</scope>
</reference>
<evidence type="ECO:0000313" key="2">
    <source>
        <dbReference type="EMBL" id="CAD8054499.1"/>
    </source>
</evidence>
<dbReference type="GO" id="GO:0005768">
    <property type="term" value="C:endosome"/>
    <property type="evidence" value="ECO:0007669"/>
    <property type="project" value="TreeGrafter"/>
</dbReference>
<dbReference type="Pfam" id="PF01417">
    <property type="entry name" value="ENTH"/>
    <property type="match status" value="1"/>
</dbReference>
<dbReference type="InterPro" id="IPR013809">
    <property type="entry name" value="ENTH"/>
</dbReference>
<protein>
    <recommendedName>
        <fullName evidence="1">ENTH domain-containing protein</fullName>
    </recommendedName>
</protein>
<accession>A0A8S1KH38</accession>